<evidence type="ECO:0000313" key="1">
    <source>
        <dbReference type="EnsemblPlants" id="cds.novel_model_6213_5bd9a17a"/>
    </source>
</evidence>
<reference evidence="1" key="2">
    <citation type="submission" date="2021-03" db="UniProtKB">
        <authorList>
            <consortium name="EnsemblPlants"/>
        </authorList>
    </citation>
    <scope>IDENTIFICATION</scope>
</reference>
<evidence type="ECO:0000313" key="2">
    <source>
        <dbReference type="Proteomes" id="UP000596661"/>
    </source>
</evidence>
<dbReference type="AlphaFoldDB" id="A0A803R835"/>
<sequence length="70" mass="7892">MEHGCASFASIFAVIETFNCDAVLAVDLCFTVGFNFFVSSLASHLNDSSCYTLRQYFVNYAIMLHHNHIH</sequence>
<accession>A0A803R835</accession>
<reference evidence="1" key="1">
    <citation type="submission" date="2018-11" db="EMBL/GenBank/DDBJ databases">
        <authorList>
            <person name="Grassa J C."/>
        </authorList>
    </citation>
    <scope>NUCLEOTIDE SEQUENCE [LARGE SCALE GENOMIC DNA]</scope>
</reference>
<name>A0A803R835_CANSA</name>
<dbReference type="EMBL" id="UZAU01000650">
    <property type="status" value="NOT_ANNOTATED_CDS"/>
    <property type="molecule type" value="Genomic_DNA"/>
</dbReference>
<proteinExistence type="predicted"/>
<organism evidence="1 2">
    <name type="scientific">Cannabis sativa</name>
    <name type="common">Hemp</name>
    <name type="synonym">Marijuana</name>
    <dbReference type="NCBI Taxonomy" id="3483"/>
    <lineage>
        <taxon>Eukaryota</taxon>
        <taxon>Viridiplantae</taxon>
        <taxon>Streptophyta</taxon>
        <taxon>Embryophyta</taxon>
        <taxon>Tracheophyta</taxon>
        <taxon>Spermatophyta</taxon>
        <taxon>Magnoliopsida</taxon>
        <taxon>eudicotyledons</taxon>
        <taxon>Gunneridae</taxon>
        <taxon>Pentapetalae</taxon>
        <taxon>rosids</taxon>
        <taxon>fabids</taxon>
        <taxon>Rosales</taxon>
        <taxon>Cannabaceae</taxon>
        <taxon>Cannabis</taxon>
    </lineage>
</organism>
<dbReference type="EnsemblPlants" id="novel_model_6213_5bd9a17a">
    <property type="protein sequence ID" value="cds.novel_model_6213_5bd9a17a"/>
    <property type="gene ID" value="novel_gene_3225_5bd9a17a"/>
</dbReference>
<dbReference type="Proteomes" id="UP000596661">
    <property type="component" value="Chromosome 7"/>
</dbReference>
<keyword evidence="2" id="KW-1185">Reference proteome</keyword>
<dbReference type="Gramene" id="novel_model_6213_5bd9a17a">
    <property type="protein sequence ID" value="cds.novel_model_6213_5bd9a17a"/>
    <property type="gene ID" value="novel_gene_3225_5bd9a17a"/>
</dbReference>
<protein>
    <submittedName>
        <fullName evidence="1">Uncharacterized protein</fullName>
    </submittedName>
</protein>